<dbReference type="CDD" id="cd01335">
    <property type="entry name" value="Radical_SAM"/>
    <property type="match status" value="1"/>
</dbReference>
<dbReference type="PANTHER" id="PTHR11228:SF7">
    <property type="entry name" value="PQQA PEPTIDE CYCLASE"/>
    <property type="match status" value="1"/>
</dbReference>
<evidence type="ECO:0000256" key="4">
    <source>
        <dbReference type="ARBA" id="ARBA00023014"/>
    </source>
</evidence>
<evidence type="ECO:0000256" key="1">
    <source>
        <dbReference type="ARBA" id="ARBA00022691"/>
    </source>
</evidence>
<accession>A0A1F7SE84</accession>
<dbReference type="InterPro" id="IPR023885">
    <property type="entry name" value="4Fe4S-binding_SPASM_dom"/>
</dbReference>
<dbReference type="InterPro" id="IPR058240">
    <property type="entry name" value="rSAM_sf"/>
</dbReference>
<dbReference type="Gene3D" id="3.20.20.70">
    <property type="entry name" value="Aldolase class I"/>
    <property type="match status" value="1"/>
</dbReference>
<evidence type="ECO:0000259" key="5">
    <source>
        <dbReference type="PROSITE" id="PS51918"/>
    </source>
</evidence>
<dbReference type="SFLD" id="SFLDS00029">
    <property type="entry name" value="Radical_SAM"/>
    <property type="match status" value="1"/>
</dbReference>
<sequence length="389" mass="44381">MAVDCEHIPIVNYGEFSKRIHQKVVESKIPIGGSIEITSRCNLSCAHCYINLPANDSKEKEKELSLKEICKIFDELEEEGCLWLLLTGGEPLLRKDFLQLYSYAKRKGFLLTIFTNGTLITKKLADYLSDWPPFSVEITVYGRTKETYEKVTGVPGSYEKCVKGIELLIERKIPLKLKSVIMSLNVSELLDIKKWVEEDLGLSFRFDPLLNARLDGINKPHYVRIPAQDIVNLDLDDEKRMKEWKEFCEKFLGQPLKKDKLFLCGAGINSFHIDSYGNLTPCILVRSKTFSLRNGSFKDGYYKLFPEILSQKPSKDTKCRTCELVAMCGQCPGWAGLEHGDMETPVEYLCEIAHLRAKKFKECWGGVTETFKDTKETISLSNNPDEKKS</sequence>
<organism evidence="6 7">
    <name type="scientific">Candidatus Schekmanbacteria bacterium RIFCSPLOWO2_12_FULL_38_15</name>
    <dbReference type="NCBI Taxonomy" id="1817883"/>
    <lineage>
        <taxon>Bacteria</taxon>
        <taxon>Candidatus Schekmaniibacteriota</taxon>
    </lineage>
</organism>
<dbReference type="GO" id="GO:0046872">
    <property type="term" value="F:metal ion binding"/>
    <property type="evidence" value="ECO:0007669"/>
    <property type="project" value="UniProtKB-KW"/>
</dbReference>
<proteinExistence type="predicted"/>
<feature type="domain" description="Radical SAM core" evidence="5">
    <location>
        <begin position="27"/>
        <end position="255"/>
    </location>
</feature>
<dbReference type="Proteomes" id="UP000178082">
    <property type="component" value="Unassembled WGS sequence"/>
</dbReference>
<reference evidence="6 7" key="1">
    <citation type="journal article" date="2016" name="Nat. Commun.">
        <title>Thousands of microbial genomes shed light on interconnected biogeochemical processes in an aquifer system.</title>
        <authorList>
            <person name="Anantharaman K."/>
            <person name="Brown C.T."/>
            <person name="Hug L.A."/>
            <person name="Sharon I."/>
            <person name="Castelle C.J."/>
            <person name="Probst A.J."/>
            <person name="Thomas B.C."/>
            <person name="Singh A."/>
            <person name="Wilkins M.J."/>
            <person name="Karaoz U."/>
            <person name="Brodie E.L."/>
            <person name="Williams K.H."/>
            <person name="Hubbard S.S."/>
            <person name="Banfield J.F."/>
        </authorList>
    </citation>
    <scope>NUCLEOTIDE SEQUENCE [LARGE SCALE GENOMIC DNA]</scope>
</reference>
<dbReference type="GO" id="GO:0003824">
    <property type="term" value="F:catalytic activity"/>
    <property type="evidence" value="ECO:0007669"/>
    <property type="project" value="InterPro"/>
</dbReference>
<dbReference type="InterPro" id="IPR050377">
    <property type="entry name" value="Radical_SAM_PqqE_MftC-like"/>
</dbReference>
<comment type="caution">
    <text evidence="6">The sequence shown here is derived from an EMBL/GenBank/DDBJ whole genome shotgun (WGS) entry which is preliminary data.</text>
</comment>
<dbReference type="InterPro" id="IPR013785">
    <property type="entry name" value="Aldolase_TIM"/>
</dbReference>
<dbReference type="PROSITE" id="PS51918">
    <property type="entry name" value="RADICAL_SAM"/>
    <property type="match status" value="1"/>
</dbReference>
<protein>
    <recommendedName>
        <fullName evidence="5">Radical SAM core domain-containing protein</fullName>
    </recommendedName>
</protein>
<dbReference type="EMBL" id="MGDI01000033">
    <property type="protein sequence ID" value="OGL52093.1"/>
    <property type="molecule type" value="Genomic_DNA"/>
</dbReference>
<dbReference type="PANTHER" id="PTHR11228">
    <property type="entry name" value="RADICAL SAM DOMAIN PROTEIN"/>
    <property type="match status" value="1"/>
</dbReference>
<dbReference type="STRING" id="1817883.A3G31_06650"/>
<dbReference type="SFLD" id="SFLDG01067">
    <property type="entry name" value="SPASM/twitch_domain_containing"/>
    <property type="match status" value="1"/>
</dbReference>
<dbReference type="AlphaFoldDB" id="A0A1F7SE84"/>
<dbReference type="NCBIfam" id="TIGR04085">
    <property type="entry name" value="rSAM_more_4Fe4S"/>
    <property type="match status" value="1"/>
</dbReference>
<dbReference type="SUPFAM" id="SSF102114">
    <property type="entry name" value="Radical SAM enzymes"/>
    <property type="match status" value="1"/>
</dbReference>
<evidence type="ECO:0000313" key="7">
    <source>
        <dbReference type="Proteomes" id="UP000178082"/>
    </source>
</evidence>
<dbReference type="GO" id="GO:0051536">
    <property type="term" value="F:iron-sulfur cluster binding"/>
    <property type="evidence" value="ECO:0007669"/>
    <property type="project" value="UniProtKB-KW"/>
</dbReference>
<keyword evidence="1" id="KW-0949">S-adenosyl-L-methionine</keyword>
<keyword evidence="4" id="KW-0411">Iron-sulfur</keyword>
<name>A0A1F7SE84_9BACT</name>
<evidence type="ECO:0000256" key="3">
    <source>
        <dbReference type="ARBA" id="ARBA00023004"/>
    </source>
</evidence>
<gene>
    <name evidence="6" type="ORF">A3G31_06650</name>
</gene>
<dbReference type="Pfam" id="PF04055">
    <property type="entry name" value="Radical_SAM"/>
    <property type="match status" value="1"/>
</dbReference>
<evidence type="ECO:0000313" key="6">
    <source>
        <dbReference type="EMBL" id="OGL52093.1"/>
    </source>
</evidence>
<keyword evidence="3" id="KW-0408">Iron</keyword>
<dbReference type="InterPro" id="IPR007197">
    <property type="entry name" value="rSAM"/>
</dbReference>
<keyword evidence="2" id="KW-0479">Metal-binding</keyword>
<evidence type="ECO:0000256" key="2">
    <source>
        <dbReference type="ARBA" id="ARBA00022723"/>
    </source>
</evidence>
<dbReference type="SFLD" id="SFLDG01386">
    <property type="entry name" value="main_SPASM_domain-containing"/>
    <property type="match status" value="1"/>
</dbReference>